<dbReference type="AlphaFoldDB" id="A0A382EN05"/>
<evidence type="ECO:0000313" key="1">
    <source>
        <dbReference type="EMBL" id="SVB51247.1"/>
    </source>
</evidence>
<organism evidence="1">
    <name type="scientific">marine metagenome</name>
    <dbReference type="NCBI Taxonomy" id="408172"/>
    <lineage>
        <taxon>unclassified sequences</taxon>
        <taxon>metagenomes</taxon>
        <taxon>ecological metagenomes</taxon>
    </lineage>
</organism>
<accession>A0A382EN05</accession>
<dbReference type="EMBL" id="UINC01045016">
    <property type="protein sequence ID" value="SVB51247.1"/>
    <property type="molecule type" value="Genomic_DNA"/>
</dbReference>
<reference evidence="1" key="1">
    <citation type="submission" date="2018-05" db="EMBL/GenBank/DDBJ databases">
        <authorList>
            <person name="Lanie J.A."/>
            <person name="Ng W.-L."/>
            <person name="Kazmierczak K.M."/>
            <person name="Andrzejewski T.M."/>
            <person name="Davidsen T.M."/>
            <person name="Wayne K.J."/>
            <person name="Tettelin H."/>
            <person name="Glass J.I."/>
            <person name="Rusch D."/>
            <person name="Podicherti R."/>
            <person name="Tsui H.-C.T."/>
            <person name="Winkler M.E."/>
        </authorList>
    </citation>
    <scope>NUCLEOTIDE SEQUENCE</scope>
</reference>
<proteinExistence type="predicted"/>
<gene>
    <name evidence="1" type="ORF">METZ01_LOCUS204101</name>
</gene>
<sequence>MKILYTFFCLLLVSHFAQAGTPLSPEQEVAYKQSLDRPAINTIREYIDDCLNDEPEIGYPCGVTADSEHGASIQEQGIDKIRGQFMVLRFAPFDSKRDLVVGGDLIMVIFDTPPYWMFTVTVVYQGEEKIPIIWGFHPVEMSTEKRQELADDLSVYLNDDSFTR</sequence>
<protein>
    <submittedName>
        <fullName evidence="1">Uncharacterized protein</fullName>
    </submittedName>
</protein>
<name>A0A382EN05_9ZZZZ</name>